<dbReference type="InterPro" id="IPR036291">
    <property type="entry name" value="NAD(P)-bd_dom_sf"/>
</dbReference>
<evidence type="ECO:0000256" key="1">
    <source>
        <dbReference type="ARBA" id="ARBA00006484"/>
    </source>
</evidence>
<dbReference type="EMBL" id="CP129118">
    <property type="protein sequence ID" value="WOV86059.1"/>
    <property type="molecule type" value="Genomic_DNA"/>
</dbReference>
<dbReference type="Proteomes" id="UP001303902">
    <property type="component" value="Chromosome"/>
</dbReference>
<dbReference type="PANTHER" id="PTHR42879:SF2">
    <property type="entry name" value="3-OXOACYL-[ACYL-CARRIER-PROTEIN] REDUCTASE FABG"/>
    <property type="match status" value="1"/>
</dbReference>
<dbReference type="InterPro" id="IPR050259">
    <property type="entry name" value="SDR"/>
</dbReference>
<keyword evidence="3" id="KW-1185">Reference proteome</keyword>
<proteinExistence type="inferred from homology"/>
<gene>
    <name evidence="2" type="ORF">QWT69_08825</name>
</gene>
<dbReference type="PRINTS" id="PR00081">
    <property type="entry name" value="GDHRDH"/>
</dbReference>
<comment type="similarity">
    <text evidence="1">Belongs to the short-chain dehydrogenases/reductases (SDR) family.</text>
</comment>
<organism evidence="2 3">
    <name type="scientific">Sporosarcina oncorhynchi</name>
    <dbReference type="NCBI Taxonomy" id="3056444"/>
    <lineage>
        <taxon>Bacteria</taxon>
        <taxon>Bacillati</taxon>
        <taxon>Bacillota</taxon>
        <taxon>Bacilli</taxon>
        <taxon>Bacillales</taxon>
        <taxon>Caryophanaceae</taxon>
        <taxon>Sporosarcina</taxon>
    </lineage>
</organism>
<dbReference type="Pfam" id="PF13561">
    <property type="entry name" value="adh_short_C2"/>
    <property type="match status" value="1"/>
</dbReference>
<evidence type="ECO:0000313" key="3">
    <source>
        <dbReference type="Proteomes" id="UP001303902"/>
    </source>
</evidence>
<protein>
    <submittedName>
        <fullName evidence="2">SDR family oxidoreductase</fullName>
    </submittedName>
</protein>
<dbReference type="PANTHER" id="PTHR42879">
    <property type="entry name" value="3-OXOACYL-(ACYL-CARRIER-PROTEIN) REDUCTASE"/>
    <property type="match status" value="1"/>
</dbReference>
<dbReference type="Gene3D" id="3.40.50.720">
    <property type="entry name" value="NAD(P)-binding Rossmann-like Domain"/>
    <property type="match status" value="1"/>
</dbReference>
<evidence type="ECO:0000313" key="2">
    <source>
        <dbReference type="EMBL" id="WOV86059.1"/>
    </source>
</evidence>
<name>A0ABZ0L451_9BACL</name>
<dbReference type="InterPro" id="IPR002347">
    <property type="entry name" value="SDR_fam"/>
</dbReference>
<dbReference type="CDD" id="cd05233">
    <property type="entry name" value="SDR_c"/>
    <property type="match status" value="1"/>
</dbReference>
<dbReference type="RefSeq" id="WP_317964854.1">
    <property type="nucleotide sequence ID" value="NZ_CP129118.1"/>
</dbReference>
<reference evidence="2 3" key="1">
    <citation type="submission" date="2023-06" db="EMBL/GenBank/DDBJ databases">
        <title>Sporosarcina sp. nov., isolated from Korean tranditional fermented seafood 'Jeotgal'.</title>
        <authorList>
            <person name="Yang A.I."/>
            <person name="Shin N.-R."/>
        </authorList>
    </citation>
    <scope>NUCLEOTIDE SEQUENCE [LARGE SCALE GENOMIC DNA]</scope>
    <source>
        <strain evidence="2 3">T2O-4</strain>
    </source>
</reference>
<accession>A0ABZ0L451</accession>
<dbReference type="SUPFAM" id="SSF51735">
    <property type="entry name" value="NAD(P)-binding Rossmann-fold domains"/>
    <property type="match status" value="1"/>
</dbReference>
<dbReference type="NCBIfam" id="NF047420">
    <property type="entry name" value="EF_P_mod_YmfI"/>
    <property type="match status" value="1"/>
</dbReference>
<sequence>MKSRAIVLGASGGIGQAICRKLAADGWSLYLHYNENAYQATQLLDELLAEFPKQDFQTVQSDFSKPDGGHTLASLTGHIQAVIVASGQSMLKLLSDTSIEDMDALWRVHLQNPASFISLVSPSLRSFSVSYIVFISSIWGETGAAGEVMYSAIKGAQQAFVKAYAKEAAYTGTRVNAITPGWIETVMNDELTLEDKQMVVEQIPLRSTGTPTDVAELVGFLLSGKADYMTGEILKLNGGWHI</sequence>